<dbReference type="EMBL" id="CP049055">
    <property type="protein sequence ID" value="QII12826.1"/>
    <property type="molecule type" value="Genomic_DNA"/>
</dbReference>
<accession>Q1Q452</accession>
<keyword evidence="1" id="KW-0472">Membrane</keyword>
<evidence type="ECO:0000313" key="2">
    <source>
        <dbReference type="EMBL" id="CAJ74796.1"/>
    </source>
</evidence>
<reference evidence="3 4" key="3">
    <citation type="submission" date="2020-02" db="EMBL/GenBank/DDBJ databases">
        <title>Newly sequenced genome of strain CSTR1 showed variability in Candidatus Kuenenia stuttgartiensis genomes.</title>
        <authorList>
            <person name="Ding C."/>
            <person name="Adrian L."/>
        </authorList>
    </citation>
    <scope>NUCLEOTIDE SEQUENCE [LARGE SCALE GENOMIC DNA]</scope>
    <source>
        <strain evidence="3 4">CSTR1</strain>
    </source>
</reference>
<proteinExistence type="predicted"/>
<keyword evidence="1" id="KW-0812">Transmembrane</keyword>
<keyword evidence="1" id="KW-1133">Transmembrane helix</keyword>
<evidence type="ECO:0000313" key="3">
    <source>
        <dbReference type="EMBL" id="QII12826.1"/>
    </source>
</evidence>
<dbReference type="AlphaFoldDB" id="Q1Q452"/>
<reference evidence="2" key="1">
    <citation type="journal article" date="2006" name="Nature">
        <title>Deciphering the evolution and metabolism of an anammox bacterium from a community genome.</title>
        <authorList>
            <person name="Strous M."/>
            <person name="Pelletier E."/>
            <person name="Mangenot S."/>
            <person name="Rattei T."/>
            <person name="Lehner A."/>
            <person name="Taylor M.W."/>
            <person name="Horn M."/>
            <person name="Daims H."/>
            <person name="Bartol-Mavel D."/>
            <person name="Wincker P."/>
            <person name="Barbe V."/>
            <person name="Fonknechten N."/>
            <person name="Vallenet D."/>
            <person name="Segurens B."/>
            <person name="Schenowitz-Truong C."/>
            <person name="Medigue C."/>
            <person name="Collingro A."/>
            <person name="Snel B."/>
            <person name="Dutilh B.E."/>
            <person name="OpDenCamp H.J.M."/>
            <person name="vanDerDrift C."/>
            <person name="Cirpus I."/>
            <person name="vanDePas-Schoonen K.T."/>
            <person name="Harhangi H.R."/>
            <person name="vanNiftrik L."/>
            <person name="Schmid M."/>
            <person name="Keltjens J."/>
            <person name="vanDeVossenberg J."/>
            <person name="Kartal B."/>
            <person name="Meier H."/>
            <person name="Frishman D."/>
            <person name="Huynen M.A."/>
            <person name="Mewes H."/>
            <person name="Weissenbach J."/>
            <person name="Jetten M.S.M."/>
            <person name="Wagner M."/>
            <person name="LePaslier D."/>
        </authorList>
    </citation>
    <scope>NUCLEOTIDE SEQUENCE</scope>
</reference>
<dbReference type="Proteomes" id="UP000501926">
    <property type="component" value="Chromosome"/>
</dbReference>
<organism evidence="2">
    <name type="scientific">Kuenenia stuttgartiensis</name>
    <dbReference type="NCBI Taxonomy" id="174633"/>
    <lineage>
        <taxon>Bacteria</taxon>
        <taxon>Pseudomonadati</taxon>
        <taxon>Planctomycetota</taxon>
        <taxon>Candidatus Brocadiia</taxon>
        <taxon>Candidatus Brocadiales</taxon>
        <taxon>Candidatus Brocadiaceae</taxon>
        <taxon>Candidatus Kuenenia</taxon>
    </lineage>
</organism>
<evidence type="ECO:0000313" key="4">
    <source>
        <dbReference type="Proteomes" id="UP000501926"/>
    </source>
</evidence>
<reference evidence="2" key="2">
    <citation type="submission" date="2006-01" db="EMBL/GenBank/DDBJ databases">
        <authorList>
            <person name="Genoscope"/>
        </authorList>
    </citation>
    <scope>NUCLEOTIDE SEQUENCE</scope>
</reference>
<protein>
    <submittedName>
        <fullName evidence="2">Uncharacterized protein</fullName>
    </submittedName>
</protein>
<feature type="transmembrane region" description="Helical" evidence="1">
    <location>
        <begin position="55"/>
        <end position="74"/>
    </location>
</feature>
<name>Q1Q452_KUEST</name>
<gene>
    <name evidence="3" type="ORF">KsCSTR_34470</name>
    <name evidence="2" type="ORF">kuste4033</name>
</gene>
<sequence length="98" mass="11499">MPYTSPSWARLPNNLWFFKLKVWVLTPVKNIISMFSFVSDLILTSLGQYGRLKRIFAVFGYFGFNLSYAFHVLLQPTIVHGWMNTISSTHIRECFLFE</sequence>
<dbReference type="EMBL" id="CT573071">
    <property type="protein sequence ID" value="CAJ74796.1"/>
    <property type="molecule type" value="Genomic_DNA"/>
</dbReference>
<feature type="transmembrane region" description="Helical" evidence="1">
    <location>
        <begin position="20"/>
        <end position="43"/>
    </location>
</feature>
<evidence type="ECO:0000256" key="1">
    <source>
        <dbReference type="SAM" id="Phobius"/>
    </source>
</evidence>